<sequence>MLKRYIHHLCIQTNTYKESLVFYTKALGFEVVEETPKFHGRAFNTWLKLGDFYIELQTGKFGEKLVVANSNSEGLVHFCLWVENLPLEVERLKELKSHFILKDGEIIYHVENGSLCKVKAPEGTIVELRTNKGI</sequence>
<accession>A0A143HED2</accession>
<dbReference type="Gene3D" id="3.10.180.10">
    <property type="entry name" value="2,3-Dihydroxybiphenyl 1,2-Dioxygenase, domain 1"/>
    <property type="match status" value="1"/>
</dbReference>
<dbReference type="InterPro" id="IPR004360">
    <property type="entry name" value="Glyas_Fos-R_dOase_dom"/>
</dbReference>
<protein>
    <submittedName>
        <fullName evidence="2">Glyoxalase</fullName>
    </submittedName>
</protein>
<proteinExistence type="predicted"/>
<dbReference type="KEGG" id="rst:ATY39_10545"/>
<dbReference type="RefSeq" id="WP_066789571.1">
    <property type="nucleotide sequence ID" value="NZ_CP014806.1"/>
</dbReference>
<evidence type="ECO:0000313" key="3">
    <source>
        <dbReference type="Proteomes" id="UP000076021"/>
    </source>
</evidence>
<reference evidence="3" key="2">
    <citation type="submission" date="2016-03" db="EMBL/GenBank/DDBJ databases">
        <authorList>
            <person name="Ploux O."/>
        </authorList>
    </citation>
    <scope>NUCLEOTIDE SEQUENCE [LARGE SCALE GENOMIC DNA]</scope>
    <source>
        <strain evidence="3">PP9</strain>
    </source>
</reference>
<evidence type="ECO:0000259" key="1">
    <source>
        <dbReference type="PROSITE" id="PS51819"/>
    </source>
</evidence>
<feature type="domain" description="VOC" evidence="1">
    <location>
        <begin position="5"/>
        <end position="131"/>
    </location>
</feature>
<dbReference type="STRING" id="241244.ATY39_10545"/>
<dbReference type="PROSITE" id="PS51819">
    <property type="entry name" value="VOC"/>
    <property type="match status" value="1"/>
</dbReference>
<gene>
    <name evidence="2" type="ORF">ATY39_10545</name>
</gene>
<evidence type="ECO:0000313" key="2">
    <source>
        <dbReference type="EMBL" id="AMW99840.1"/>
    </source>
</evidence>
<dbReference type="SUPFAM" id="SSF54593">
    <property type="entry name" value="Glyoxalase/Bleomycin resistance protein/Dihydroxybiphenyl dioxygenase"/>
    <property type="match status" value="1"/>
</dbReference>
<dbReference type="InterPro" id="IPR029068">
    <property type="entry name" value="Glyas_Bleomycin-R_OHBP_Dase"/>
</dbReference>
<dbReference type="Pfam" id="PF00903">
    <property type="entry name" value="Glyoxalase"/>
    <property type="match status" value="1"/>
</dbReference>
<dbReference type="OrthoDB" id="375220at2"/>
<name>A0A143HED2_9BACL</name>
<dbReference type="EMBL" id="CP014806">
    <property type="protein sequence ID" value="AMW99840.1"/>
    <property type="molecule type" value="Genomic_DNA"/>
</dbReference>
<reference evidence="2 3" key="1">
    <citation type="journal article" date="2016" name="Genome Announc.">
        <title>Whole-Genome Sequence of Rummeliibacillus stabekisii Strain PP9 Isolated from Antarctic Soil.</title>
        <authorList>
            <person name="da Mota F.F."/>
            <person name="Vollu R.E."/>
            <person name="Jurelevicius D."/>
            <person name="Seldin L."/>
        </authorList>
    </citation>
    <scope>NUCLEOTIDE SEQUENCE [LARGE SCALE GENOMIC DNA]</scope>
    <source>
        <strain evidence="2 3">PP9</strain>
    </source>
</reference>
<organism evidence="2 3">
    <name type="scientific">Rummeliibacillus stabekisii</name>
    <dbReference type="NCBI Taxonomy" id="241244"/>
    <lineage>
        <taxon>Bacteria</taxon>
        <taxon>Bacillati</taxon>
        <taxon>Bacillota</taxon>
        <taxon>Bacilli</taxon>
        <taxon>Bacillales</taxon>
        <taxon>Caryophanaceae</taxon>
        <taxon>Rummeliibacillus</taxon>
    </lineage>
</organism>
<dbReference type="CDD" id="cd06587">
    <property type="entry name" value="VOC"/>
    <property type="match status" value="1"/>
</dbReference>
<dbReference type="AlphaFoldDB" id="A0A143HED2"/>
<dbReference type="Proteomes" id="UP000076021">
    <property type="component" value="Chromosome"/>
</dbReference>
<keyword evidence="3" id="KW-1185">Reference proteome</keyword>
<dbReference type="InterPro" id="IPR037523">
    <property type="entry name" value="VOC_core"/>
</dbReference>